<gene>
    <name evidence="2" type="ORF">IE987_09320</name>
</gene>
<feature type="compositionally biased region" description="Basic residues" evidence="1">
    <location>
        <begin position="55"/>
        <end position="65"/>
    </location>
</feature>
<proteinExistence type="predicted"/>
<comment type="caution">
    <text evidence="2">The sequence shown here is derived from an EMBL/GenBank/DDBJ whole genome shotgun (WGS) entry which is preliminary data.</text>
</comment>
<accession>A0A927HNH9</accession>
<name>A0A927HNH9_KLEPN</name>
<organism evidence="2 3">
    <name type="scientific">Klebsiella pneumoniae</name>
    <dbReference type="NCBI Taxonomy" id="573"/>
    <lineage>
        <taxon>Bacteria</taxon>
        <taxon>Pseudomonadati</taxon>
        <taxon>Pseudomonadota</taxon>
        <taxon>Gammaproteobacteria</taxon>
        <taxon>Enterobacterales</taxon>
        <taxon>Enterobacteriaceae</taxon>
        <taxon>Klebsiella/Raoultella group</taxon>
        <taxon>Klebsiella</taxon>
        <taxon>Klebsiella pneumoniae complex</taxon>
    </lineage>
</organism>
<reference evidence="2" key="1">
    <citation type="submission" date="2020-07" db="EMBL/GenBank/DDBJ databases">
        <title>Clinical and genomic characterization of carbapenemase-producing Enterobacterales causing secondary infections during the COVID-19 crisis at a New York City hospital.</title>
        <authorList>
            <person name="Gomez-Simmonds A."/>
            <person name="Annavajhala M.K."/>
            <person name="Uhlemann A.-C."/>
        </authorList>
    </citation>
    <scope>NUCLEOTIDE SEQUENCE</scope>
    <source>
        <strain evidence="2">NK1593</strain>
    </source>
</reference>
<evidence type="ECO:0000313" key="3">
    <source>
        <dbReference type="Proteomes" id="UP000657739"/>
    </source>
</evidence>
<feature type="region of interest" description="Disordered" evidence="1">
    <location>
        <begin position="47"/>
        <end position="75"/>
    </location>
</feature>
<dbReference type="AlphaFoldDB" id="A0A927HNH9"/>
<evidence type="ECO:0000313" key="2">
    <source>
        <dbReference type="EMBL" id="MBD3708013.1"/>
    </source>
</evidence>
<sequence>MAAAPYRVWGTAGRCKLSRPGKRRAARQGVQAGFRPDARWRLRLTGPRGTAGRCKLSRPGKRRAARQGVQAAFPS</sequence>
<evidence type="ECO:0000256" key="1">
    <source>
        <dbReference type="SAM" id="MobiDB-lite"/>
    </source>
</evidence>
<dbReference type="EMBL" id="JACXTE010000001">
    <property type="protein sequence ID" value="MBD3708013.1"/>
    <property type="molecule type" value="Genomic_DNA"/>
</dbReference>
<protein>
    <submittedName>
        <fullName evidence="2">Uncharacterized protein</fullName>
    </submittedName>
</protein>
<dbReference type="Proteomes" id="UP000657739">
    <property type="component" value="Unassembled WGS sequence"/>
</dbReference>